<name>A0ABD3L096_EUCGL</name>
<dbReference type="AlphaFoldDB" id="A0ABD3L096"/>
<gene>
    <name evidence="1" type="ORF">ACJRO7_014469</name>
</gene>
<dbReference type="PANTHER" id="PTHR37763">
    <property type="entry name" value="EXOSOME COMPLEX EXONUCLEASE"/>
    <property type="match status" value="1"/>
</dbReference>
<reference evidence="1 2" key="1">
    <citation type="submission" date="2024-11" db="EMBL/GenBank/DDBJ databases">
        <title>Chromosome-level genome assembly of Eucalyptus globulus Labill. provides insights into its genome evolution.</title>
        <authorList>
            <person name="Li X."/>
        </authorList>
    </citation>
    <scope>NUCLEOTIDE SEQUENCE [LARGE SCALE GENOMIC DNA]</scope>
    <source>
        <strain evidence="1">CL2024</strain>
        <tissue evidence="1">Fresh tender leaves</tissue>
    </source>
</reference>
<evidence type="ECO:0000313" key="1">
    <source>
        <dbReference type="EMBL" id="KAL3745369.1"/>
    </source>
</evidence>
<dbReference type="EMBL" id="JBJKBG010000003">
    <property type="protein sequence ID" value="KAL3745369.1"/>
    <property type="molecule type" value="Genomic_DNA"/>
</dbReference>
<keyword evidence="2" id="KW-1185">Reference proteome</keyword>
<protein>
    <submittedName>
        <fullName evidence="1">Uncharacterized protein</fullName>
    </submittedName>
</protein>
<accession>A0ABD3L096</accession>
<evidence type="ECO:0000313" key="2">
    <source>
        <dbReference type="Proteomes" id="UP001634007"/>
    </source>
</evidence>
<dbReference type="Proteomes" id="UP001634007">
    <property type="component" value="Unassembled WGS sequence"/>
</dbReference>
<dbReference type="PANTHER" id="PTHR37763:SF1">
    <property type="entry name" value="EXOSOME COMPLEX EXONUCLEASE"/>
    <property type="match status" value="1"/>
</dbReference>
<comment type="caution">
    <text evidence="1">The sequence shown here is derived from an EMBL/GenBank/DDBJ whole genome shotgun (WGS) entry which is preliminary data.</text>
</comment>
<proteinExistence type="predicted"/>
<organism evidence="1 2">
    <name type="scientific">Eucalyptus globulus</name>
    <name type="common">Tasmanian blue gum</name>
    <dbReference type="NCBI Taxonomy" id="34317"/>
    <lineage>
        <taxon>Eukaryota</taxon>
        <taxon>Viridiplantae</taxon>
        <taxon>Streptophyta</taxon>
        <taxon>Embryophyta</taxon>
        <taxon>Tracheophyta</taxon>
        <taxon>Spermatophyta</taxon>
        <taxon>Magnoliopsida</taxon>
        <taxon>eudicotyledons</taxon>
        <taxon>Gunneridae</taxon>
        <taxon>Pentapetalae</taxon>
        <taxon>rosids</taxon>
        <taxon>malvids</taxon>
        <taxon>Myrtales</taxon>
        <taxon>Myrtaceae</taxon>
        <taxon>Myrtoideae</taxon>
        <taxon>Eucalypteae</taxon>
        <taxon>Eucalyptus</taxon>
    </lineage>
</organism>
<sequence length="264" mass="30302">MTKLSDCLRDVDLVDRWLVNVEDGSIVTDDLVEHKVHTFESLARAFVGSPLTRQTLNRSIPASSADAKSTSHVCSCKVSEREPCKGNRCVTVCLQVTQHQIWTATHEEILNGLKYESGLFEWPIPKTRHYDGCLKYEEELFFHLKKFEAMKEGLSQIREVAVDKCIGYKDARHQESLVQRKLTKKLGDSSPCLVSLRLYYLYGYVRDLEVDLSGGIWGHGEDSTCCLHMGRIFRLFRFVWETAAVKEFWNCKAIYGAWELRIGQ</sequence>